<reference evidence="2 3" key="1">
    <citation type="submission" date="2021-01" db="EMBL/GenBank/DDBJ databases">
        <title>Tumebacillus sp. strain ITR2 16S ribosomal RNA gene Genome sequencing and assembly.</title>
        <authorList>
            <person name="Kang M."/>
        </authorList>
    </citation>
    <scope>NUCLEOTIDE SEQUENCE [LARGE SCALE GENOMIC DNA]</scope>
    <source>
        <strain evidence="2 3">ITR2</strain>
    </source>
</reference>
<keyword evidence="3" id="KW-1185">Reference proteome</keyword>
<evidence type="ECO:0000313" key="2">
    <source>
        <dbReference type="EMBL" id="MBL0386569.1"/>
    </source>
</evidence>
<dbReference type="PANTHER" id="PTHR46211">
    <property type="entry name" value="GLYCEROPHOSPHORYL DIESTER PHOSPHODIESTERASE"/>
    <property type="match status" value="1"/>
</dbReference>
<proteinExistence type="predicted"/>
<dbReference type="InterPro" id="IPR017946">
    <property type="entry name" value="PLC-like_Pdiesterase_TIM-brl"/>
</dbReference>
<accession>A0ABS1J949</accession>
<feature type="domain" description="GP-PDE" evidence="1">
    <location>
        <begin position="17"/>
        <end position="268"/>
    </location>
</feature>
<dbReference type="PROSITE" id="PS51704">
    <property type="entry name" value="GP_PDE"/>
    <property type="match status" value="1"/>
</dbReference>
<organism evidence="2 3">
    <name type="scientific">Tumebacillus amylolyticus</name>
    <dbReference type="NCBI Taxonomy" id="2801339"/>
    <lineage>
        <taxon>Bacteria</taxon>
        <taxon>Bacillati</taxon>
        <taxon>Bacillota</taxon>
        <taxon>Bacilli</taxon>
        <taxon>Bacillales</taxon>
        <taxon>Alicyclobacillaceae</taxon>
        <taxon>Tumebacillus</taxon>
    </lineage>
</organism>
<dbReference type="CDD" id="cd08561">
    <property type="entry name" value="GDPD_cytoplasmic_ScUgpQ2_like"/>
    <property type="match status" value="1"/>
</dbReference>
<dbReference type="PANTHER" id="PTHR46211:SF14">
    <property type="entry name" value="GLYCEROPHOSPHODIESTER PHOSPHODIESTERASE"/>
    <property type="match status" value="1"/>
</dbReference>
<dbReference type="Gene3D" id="3.20.20.190">
    <property type="entry name" value="Phosphatidylinositol (PI) phosphodiesterase"/>
    <property type="match status" value="1"/>
</dbReference>
<dbReference type="SUPFAM" id="SSF51695">
    <property type="entry name" value="PLC-like phosphodiesterases"/>
    <property type="match status" value="1"/>
</dbReference>
<protein>
    <submittedName>
        <fullName evidence="2">Glycerophosphodiester phosphodiesterase</fullName>
    </submittedName>
</protein>
<dbReference type="EMBL" id="JAEQNB010000002">
    <property type="protein sequence ID" value="MBL0386569.1"/>
    <property type="molecule type" value="Genomic_DNA"/>
</dbReference>
<dbReference type="RefSeq" id="WP_201633301.1">
    <property type="nucleotide sequence ID" value="NZ_JAEQNB010000002.1"/>
</dbReference>
<dbReference type="Pfam" id="PF03009">
    <property type="entry name" value="GDPD"/>
    <property type="match status" value="1"/>
</dbReference>
<evidence type="ECO:0000259" key="1">
    <source>
        <dbReference type="PROSITE" id="PS51704"/>
    </source>
</evidence>
<sequence>MGDRKSKIKPYLDLPRPMVLAHQGASGHAPSNTREAFQLAVQMGSDAFETDIHMTKDGHVVLSHDETVDRLTDARGWIRDKTLAELKEIDFGYKFTLDGGRTFPFRGKGVSIPTLEEVLEEFPGIRVNMDIKQKTPPMEMALVETIKRFRAQERVLVTSFHSVTMNRFRKLGMSHVATSANTRNMVEFICYWRCGMQKFYKPPVDAFQVPVSQYGISVVTPRSVQIAHEHGVKVHVWTINDEDEIRKLLSWGVDGICSDYPDRVVNVMREMGLWDRE</sequence>
<gene>
    <name evidence="2" type="ORF">JJB07_07895</name>
</gene>
<dbReference type="Proteomes" id="UP000602284">
    <property type="component" value="Unassembled WGS sequence"/>
</dbReference>
<evidence type="ECO:0000313" key="3">
    <source>
        <dbReference type="Proteomes" id="UP000602284"/>
    </source>
</evidence>
<dbReference type="InterPro" id="IPR030395">
    <property type="entry name" value="GP_PDE_dom"/>
</dbReference>
<name>A0ABS1J949_9BACL</name>
<comment type="caution">
    <text evidence="2">The sequence shown here is derived from an EMBL/GenBank/DDBJ whole genome shotgun (WGS) entry which is preliminary data.</text>
</comment>